<protein>
    <submittedName>
        <fullName evidence="1">Uncharacterized protein</fullName>
    </submittedName>
</protein>
<dbReference type="HOGENOM" id="CLU_2314116_0_0_11"/>
<evidence type="ECO:0000313" key="1">
    <source>
        <dbReference type="EMBL" id="BAL93074.1"/>
    </source>
</evidence>
<dbReference type="RefSeq" id="WP_014447957.1">
    <property type="nucleotide sequence ID" value="NC_017093.1"/>
</dbReference>
<proteinExistence type="predicted"/>
<evidence type="ECO:0000313" key="2">
    <source>
        <dbReference type="Proteomes" id="UP000007882"/>
    </source>
</evidence>
<name>I0HJ87_ACTM4</name>
<organism evidence="1 2">
    <name type="scientific">Actinoplanes missouriensis (strain ATCC 14538 / DSM 43046 / CBS 188.64 / JCM 3121 / NBRC 102363 / NCIMB 12654 / NRRL B-3342 / UNCC 431)</name>
    <dbReference type="NCBI Taxonomy" id="512565"/>
    <lineage>
        <taxon>Bacteria</taxon>
        <taxon>Bacillati</taxon>
        <taxon>Actinomycetota</taxon>
        <taxon>Actinomycetes</taxon>
        <taxon>Micromonosporales</taxon>
        <taxon>Micromonosporaceae</taxon>
        <taxon>Actinoplanes</taxon>
    </lineage>
</organism>
<dbReference type="Proteomes" id="UP000007882">
    <property type="component" value="Chromosome"/>
</dbReference>
<gene>
    <name evidence="1" type="ordered locus">AMIS_78540</name>
</gene>
<keyword evidence="2" id="KW-1185">Reference proteome</keyword>
<accession>I0HJ87</accession>
<sequence>MSGSGSAQTPPFQVDEKLFTVRIACIGGGELQLFQGEEKVEVSCDGSTRRVHVNTDAKEERVPITASAKQEWTVSIVVTKDFSTAGATPTADPSASALG</sequence>
<dbReference type="KEGG" id="ams:AMIS_78540"/>
<reference evidence="1 2" key="1">
    <citation type="submission" date="2012-02" db="EMBL/GenBank/DDBJ databases">
        <title>Complete genome sequence of Actinoplanes missouriensis 431 (= NBRC 102363).</title>
        <authorList>
            <person name="Ohnishi Y."/>
            <person name="Ishikawa J."/>
            <person name="Sekine M."/>
            <person name="Hosoyama A."/>
            <person name="Harada T."/>
            <person name="Narita H."/>
            <person name="Hata T."/>
            <person name="Konno Y."/>
            <person name="Tutikane K."/>
            <person name="Fujita N."/>
            <person name="Horinouchi S."/>
            <person name="Hayakawa M."/>
        </authorList>
    </citation>
    <scope>NUCLEOTIDE SEQUENCE [LARGE SCALE GENOMIC DNA]</scope>
    <source>
        <strain evidence="2">ATCC 14538 / DSM 43046 / CBS 188.64 / JCM 3121 / NBRC 102363 / NCIMB 12654 / NRRL B-3342 / UNCC 431</strain>
    </source>
</reference>
<dbReference type="AlphaFoldDB" id="I0HJ87"/>
<dbReference type="EMBL" id="AP012319">
    <property type="protein sequence ID" value="BAL93074.1"/>
    <property type="molecule type" value="Genomic_DNA"/>
</dbReference>